<evidence type="ECO:0000256" key="6">
    <source>
        <dbReference type="ARBA" id="ARBA00022763"/>
    </source>
</evidence>
<dbReference type="FunFam" id="3.60.15.10:FF:000010">
    <property type="entry name" value="DNA cross-link repair 1A"/>
    <property type="match status" value="1"/>
</dbReference>
<comment type="similarity">
    <text evidence="3">Belongs to the DNA repair metallo-beta-lactamase (DRMBL) family.</text>
</comment>
<dbReference type="GO" id="GO:0006303">
    <property type="term" value="P:double-strand break repair via nonhomologous end joining"/>
    <property type="evidence" value="ECO:0007669"/>
    <property type="project" value="TreeGrafter"/>
</dbReference>
<evidence type="ECO:0000256" key="9">
    <source>
        <dbReference type="ARBA" id="ARBA00023204"/>
    </source>
</evidence>
<dbReference type="AlphaFoldDB" id="A0AAU9ZYL1"/>
<evidence type="ECO:0000313" key="17">
    <source>
        <dbReference type="EMBL" id="CAH6939896.1"/>
    </source>
</evidence>
<dbReference type="Proteomes" id="UP001152836">
    <property type="component" value="Unassembled WGS sequence"/>
</dbReference>
<keyword evidence="5" id="KW-0479">Metal-binding</keyword>
<dbReference type="GO" id="GO:0035312">
    <property type="term" value="F:5'-3' DNA exonuclease activity"/>
    <property type="evidence" value="ECO:0007669"/>
    <property type="project" value="TreeGrafter"/>
</dbReference>
<evidence type="ECO:0000256" key="13">
    <source>
        <dbReference type="ARBA" id="ARBA00078423"/>
    </source>
</evidence>
<dbReference type="GO" id="GO:0036297">
    <property type="term" value="P:interstrand cross-link repair"/>
    <property type="evidence" value="ECO:0007669"/>
    <property type="project" value="TreeGrafter"/>
</dbReference>
<feature type="compositionally biased region" description="Basic residues" evidence="15">
    <location>
        <begin position="666"/>
        <end position="675"/>
    </location>
</feature>
<dbReference type="PANTHER" id="PTHR23240:SF6">
    <property type="entry name" value="DNA CROSS-LINK REPAIR 1A PROTEIN"/>
    <property type="match status" value="1"/>
</dbReference>
<dbReference type="Pfam" id="PF07522">
    <property type="entry name" value="DRMBL"/>
    <property type="match status" value="1"/>
</dbReference>
<feature type="compositionally biased region" description="Polar residues" evidence="15">
    <location>
        <begin position="679"/>
        <end position="688"/>
    </location>
</feature>
<evidence type="ECO:0000256" key="15">
    <source>
        <dbReference type="SAM" id="MobiDB-lite"/>
    </source>
</evidence>
<dbReference type="Gene3D" id="3.60.15.10">
    <property type="entry name" value="Ribonuclease Z/Hydroxyacylglutathione hydrolase-like"/>
    <property type="match status" value="1"/>
</dbReference>
<accession>A0AAU9ZYL1</accession>
<dbReference type="CTD" id="9937"/>
<comment type="caution">
    <text evidence="17">The sequence shown here is derived from an EMBL/GenBank/DDBJ whole genome shotgun (WGS) entry which is preliminary data.</text>
</comment>
<keyword evidence="18" id="KW-1185">Reference proteome</keyword>
<dbReference type="InterPro" id="IPR006642">
    <property type="entry name" value="Rad18_UBZ4"/>
</dbReference>
<dbReference type="Gene3D" id="3.40.50.12650">
    <property type="match status" value="1"/>
</dbReference>
<comment type="subunit">
    <text evidence="11">Binds constitutively to TP53BP1. Binds CDC27, which is itself a component of the anaphase promoting complex (APC). Binds PIAS1.</text>
</comment>
<proteinExistence type="inferred from homology"/>
<dbReference type="GO" id="GO:0008270">
    <property type="term" value="F:zinc ion binding"/>
    <property type="evidence" value="ECO:0007669"/>
    <property type="project" value="UniProtKB-KW"/>
</dbReference>
<protein>
    <recommendedName>
        <fullName evidence="12">DNA cross-link repair 1A protein</fullName>
        <ecNumber evidence="4">3.5.2.6</ecNumber>
    </recommendedName>
    <alternativeName>
        <fullName evidence="13">SNM1 homolog A</fullName>
    </alternativeName>
</protein>
<feature type="compositionally biased region" description="Polar residues" evidence="15">
    <location>
        <begin position="528"/>
        <end position="545"/>
    </location>
</feature>
<feature type="compositionally biased region" description="Acidic residues" evidence="15">
    <location>
        <begin position="1"/>
        <end position="11"/>
    </location>
</feature>
<feature type="domain" description="UBZ4-type" evidence="16">
    <location>
        <begin position="121"/>
        <end position="151"/>
    </location>
</feature>
<dbReference type="EMBL" id="CALSGD010001525">
    <property type="protein sequence ID" value="CAH6939896.1"/>
    <property type="molecule type" value="Genomic_DNA"/>
</dbReference>
<dbReference type="KEGG" id="prob:127233307"/>
<gene>
    <name evidence="17" type="primary">Dclre1a</name>
    <name evidence="17" type="ORF">PHOROB_LOCUS13059</name>
</gene>
<dbReference type="GO" id="GO:0003684">
    <property type="term" value="F:damaged DNA binding"/>
    <property type="evidence" value="ECO:0007669"/>
    <property type="project" value="TreeGrafter"/>
</dbReference>
<dbReference type="InterPro" id="IPR011084">
    <property type="entry name" value="DRMBL"/>
</dbReference>
<feature type="compositionally biased region" description="Polar residues" evidence="15">
    <location>
        <begin position="250"/>
        <end position="265"/>
    </location>
</feature>
<evidence type="ECO:0000256" key="8">
    <source>
        <dbReference type="ARBA" id="ARBA00022833"/>
    </source>
</evidence>
<evidence type="ECO:0000256" key="3">
    <source>
        <dbReference type="ARBA" id="ARBA00010304"/>
    </source>
</evidence>
<dbReference type="GO" id="GO:0005634">
    <property type="term" value="C:nucleus"/>
    <property type="evidence" value="ECO:0007669"/>
    <property type="project" value="UniProtKB-SubCell"/>
</dbReference>
<dbReference type="GO" id="GO:0008800">
    <property type="term" value="F:beta-lactamase activity"/>
    <property type="evidence" value="ECO:0007669"/>
    <property type="project" value="UniProtKB-EC"/>
</dbReference>
<evidence type="ECO:0000256" key="11">
    <source>
        <dbReference type="ARBA" id="ARBA00064601"/>
    </source>
</evidence>
<dbReference type="GeneID" id="127233307"/>
<evidence type="ECO:0000256" key="7">
    <source>
        <dbReference type="ARBA" id="ARBA00022771"/>
    </source>
</evidence>
<dbReference type="SMART" id="SM00849">
    <property type="entry name" value="Lactamase_B"/>
    <property type="match status" value="1"/>
</dbReference>
<feature type="compositionally biased region" description="Polar residues" evidence="15">
    <location>
        <begin position="78"/>
        <end position="97"/>
    </location>
</feature>
<feature type="compositionally biased region" description="Acidic residues" evidence="15">
    <location>
        <begin position="316"/>
        <end position="327"/>
    </location>
</feature>
<evidence type="ECO:0000256" key="12">
    <source>
        <dbReference type="ARBA" id="ARBA00069609"/>
    </source>
</evidence>
<organism evidence="17 18">
    <name type="scientific">Phodopus roborovskii</name>
    <name type="common">Roborovski's desert hamster</name>
    <name type="synonym">Cricetulus roborovskii</name>
    <dbReference type="NCBI Taxonomy" id="109678"/>
    <lineage>
        <taxon>Eukaryota</taxon>
        <taxon>Metazoa</taxon>
        <taxon>Chordata</taxon>
        <taxon>Craniata</taxon>
        <taxon>Vertebrata</taxon>
        <taxon>Euteleostomi</taxon>
        <taxon>Mammalia</taxon>
        <taxon>Eutheria</taxon>
        <taxon>Euarchontoglires</taxon>
        <taxon>Glires</taxon>
        <taxon>Rodentia</taxon>
        <taxon>Myomorpha</taxon>
        <taxon>Muroidea</taxon>
        <taxon>Cricetidae</taxon>
        <taxon>Cricetinae</taxon>
        <taxon>Phodopus</taxon>
    </lineage>
</organism>
<feature type="region of interest" description="Disordered" evidence="15">
    <location>
        <begin position="1"/>
        <end position="111"/>
    </location>
</feature>
<evidence type="ECO:0000256" key="10">
    <source>
        <dbReference type="ARBA" id="ARBA00023242"/>
    </source>
</evidence>
<dbReference type="InterPro" id="IPR036866">
    <property type="entry name" value="RibonucZ/Hydroxyglut_hydro"/>
</dbReference>
<evidence type="ECO:0000313" key="18">
    <source>
        <dbReference type="Proteomes" id="UP001152836"/>
    </source>
</evidence>
<reference evidence="17" key="1">
    <citation type="submission" date="2022-06" db="EMBL/GenBank/DDBJ databases">
        <authorList>
            <person name="Andreotti S."/>
            <person name="Wyler E."/>
        </authorList>
    </citation>
    <scope>NUCLEOTIDE SEQUENCE</scope>
</reference>
<feature type="region of interest" description="Disordered" evidence="15">
    <location>
        <begin position="245"/>
        <end position="327"/>
    </location>
</feature>
<dbReference type="SUPFAM" id="SSF56281">
    <property type="entry name" value="Metallo-hydrolase/oxidoreductase"/>
    <property type="match status" value="1"/>
</dbReference>
<comment type="catalytic activity">
    <reaction evidence="1">
        <text>a beta-lactam + H2O = a substituted beta-amino acid</text>
        <dbReference type="Rhea" id="RHEA:20401"/>
        <dbReference type="ChEBI" id="CHEBI:15377"/>
        <dbReference type="ChEBI" id="CHEBI:35627"/>
        <dbReference type="ChEBI" id="CHEBI:140347"/>
        <dbReference type="EC" id="3.5.2.6"/>
    </reaction>
</comment>
<dbReference type="PROSITE" id="PS51908">
    <property type="entry name" value="ZF_UBZ4"/>
    <property type="match status" value="1"/>
</dbReference>
<comment type="subcellular location">
    <subcellularLocation>
        <location evidence="2">Nucleus</location>
    </subcellularLocation>
</comment>
<evidence type="ECO:0000256" key="5">
    <source>
        <dbReference type="ARBA" id="ARBA00022723"/>
    </source>
</evidence>
<feature type="compositionally biased region" description="Basic residues" evidence="15">
    <location>
        <begin position="45"/>
        <end position="54"/>
    </location>
</feature>
<dbReference type="RefSeq" id="XP_051055690.1">
    <property type="nucleotide sequence ID" value="XM_051199733.1"/>
</dbReference>
<dbReference type="EC" id="3.5.2.6" evidence="4"/>
<feature type="region of interest" description="Disordered" evidence="15">
    <location>
        <begin position="480"/>
        <end position="504"/>
    </location>
</feature>
<evidence type="ECO:0000256" key="14">
    <source>
        <dbReference type="PROSITE-ProRule" id="PRU01256"/>
    </source>
</evidence>
<keyword evidence="9 14" id="KW-0234">DNA repair</keyword>
<keyword evidence="6 14" id="KW-0227">DNA damage</keyword>
<evidence type="ECO:0000256" key="1">
    <source>
        <dbReference type="ARBA" id="ARBA00001526"/>
    </source>
</evidence>
<dbReference type="FunFam" id="3.40.50.12650:FF:000001">
    <property type="entry name" value="DNA cross-link repair 1A"/>
    <property type="match status" value="1"/>
</dbReference>
<dbReference type="InterPro" id="IPR001279">
    <property type="entry name" value="Metallo-B-lactamas"/>
</dbReference>
<keyword evidence="8" id="KW-0862">Zinc</keyword>
<feature type="region of interest" description="Disordered" evidence="15">
    <location>
        <begin position="427"/>
        <end position="463"/>
    </location>
</feature>
<dbReference type="PANTHER" id="PTHR23240">
    <property type="entry name" value="DNA CROSS-LINK REPAIR PROTEIN PSO2/SNM1-RELATED"/>
    <property type="match status" value="1"/>
</dbReference>
<name>A0AAU9ZYL1_PHORO</name>
<evidence type="ECO:0000259" key="16">
    <source>
        <dbReference type="PROSITE" id="PS51908"/>
    </source>
</evidence>
<sequence length="1034" mass="114190">MSEDTFWEEDIWEYKSRRKPKPARPNNCSQNIPESVGRTTDGKHQSKGKGNQKRTRQDKEKAKGHRVCLGETDCPVSVGSSQNSSGADEIRQSQSKETTPRKHCRTHKNKQVSPRVRPVYDGYCPSCQMPFSLLLGQTPRWHVFECLDSPPVSDTECPEGLLCTSTIPSHYKKYTHLLLAQSRASNEPPSSPSHMPAGRFAAAKPASSCDLGERWPVHLKAENLRVLDDSLLMIQSLKTLPLSPEAIRESPSSTNSQMSPVSQRMESVKKDKLVRGGLPLPEGSLNSHSAASQGASLPSPENDCGYGEISYSPLQSDEEPHDLDRELDDSQQELFCTQRSKDSSLEDDGSVPFEKFHDPFPRDPEGVCLTAGTLVPQADCSRLCKGRALHDSLRLLSQTQNRLSQDEPPCTDAGFLRFSPALAAGPAASNYQATKAKPGEPEESHSLGSSHQKGKMETPAVGNPISLPLRARAMPKPLEKEGGELRPLHQKQSQRRGLQGEGSGATIANSACACAQVEKRCSPPLAKSWSTLAPSSPKCSASQPSKKVMKQMDIGVFFGLPPKRQEPSPRESASGGPGVSPVASPNKKRPRPCKRKAENSLSDLELDSGDLRESQYSAEQPGERAYGRRKRHKKSDSSQEGVHQRRSLHPIHSPESGEVSLNKNRAFIRRTHGRPQRGSMRTSESSGASELRRTCPFYKRIPGTRFTVDAFQYGEVEGCTAYFLTHFHSDHYAGLSKDFQLPIYCSEITGNLLKKKLRVQEQHIHPLPMDTECVVDGVGVVLLDANHCPGASMILFRPPNGTAILHTGDFRADPSMERSLLAGQKVHTLYLDTTYCSPGYTFPSQQEVIQFAINAAFEAVTLNPRALVVCGTYCIGKEKVFLAIADVLGSKVGMSQEKYKTLQCLSIPEVSSLITTDMCSSLVHLLPMAQINFQGLQSHLKKCGGKYNQILAFRPTGWTHSNSITSIADITPQKKGNISIYGIPYSEHSSYLEMKRFVQWLKPQKIIPTVNVGSFKSRNTMEKYFREWRLEAGY</sequence>
<feature type="region of interest" description="Disordered" evidence="15">
    <location>
        <begin position="528"/>
        <end position="547"/>
    </location>
</feature>
<feature type="compositionally biased region" description="Polar residues" evidence="15">
    <location>
        <begin position="284"/>
        <end position="296"/>
    </location>
</feature>
<evidence type="ECO:0000256" key="4">
    <source>
        <dbReference type="ARBA" id="ARBA00012865"/>
    </source>
</evidence>
<keyword evidence="7 14" id="KW-0863">Zinc-finger</keyword>
<keyword evidence="10" id="KW-0539">Nucleus</keyword>
<feature type="region of interest" description="Disordered" evidence="15">
    <location>
        <begin position="559"/>
        <end position="688"/>
    </location>
</feature>
<feature type="compositionally biased region" description="Basic residues" evidence="15">
    <location>
        <begin position="101"/>
        <end position="110"/>
    </location>
</feature>
<evidence type="ECO:0000256" key="2">
    <source>
        <dbReference type="ARBA" id="ARBA00004123"/>
    </source>
</evidence>